<dbReference type="InterPro" id="IPR012677">
    <property type="entry name" value="Nucleotide-bd_a/b_plait_sf"/>
</dbReference>
<evidence type="ECO:0000313" key="5">
    <source>
        <dbReference type="Proteomes" id="UP000324222"/>
    </source>
</evidence>
<protein>
    <submittedName>
        <fullName evidence="4">Heterogeneous nuclear ribonucleoprotein A1, A2/B1</fullName>
    </submittedName>
</protein>
<evidence type="ECO:0000259" key="3">
    <source>
        <dbReference type="PROSITE" id="PS50102"/>
    </source>
</evidence>
<dbReference type="Proteomes" id="UP000324222">
    <property type="component" value="Unassembled WGS sequence"/>
</dbReference>
<dbReference type="PROSITE" id="PS50102">
    <property type="entry name" value="RRM"/>
    <property type="match status" value="1"/>
</dbReference>
<dbReference type="InterPro" id="IPR035979">
    <property type="entry name" value="RBD_domain_sf"/>
</dbReference>
<dbReference type="Pfam" id="PF00076">
    <property type="entry name" value="RRM_1"/>
    <property type="match status" value="1"/>
</dbReference>
<feature type="domain" description="RRM" evidence="3">
    <location>
        <begin position="8"/>
        <end position="50"/>
    </location>
</feature>
<gene>
    <name evidence="4" type="primary">HNRNP_1</name>
    <name evidence="4" type="ORF">E2C01_078743</name>
</gene>
<reference evidence="4 5" key="1">
    <citation type="submission" date="2019-05" db="EMBL/GenBank/DDBJ databases">
        <title>Another draft genome of Portunus trituberculatus and its Hox gene families provides insights of decapod evolution.</title>
        <authorList>
            <person name="Jeong J.-H."/>
            <person name="Song I."/>
            <person name="Kim S."/>
            <person name="Choi T."/>
            <person name="Kim D."/>
            <person name="Ryu S."/>
            <person name="Kim W."/>
        </authorList>
    </citation>
    <scope>NUCLEOTIDE SEQUENCE [LARGE SCALE GENOMIC DNA]</scope>
    <source>
        <tissue evidence="4">Muscle</tissue>
    </source>
</reference>
<dbReference type="EMBL" id="VSRR010064200">
    <property type="protein sequence ID" value="MPC84019.1"/>
    <property type="molecule type" value="Genomic_DNA"/>
</dbReference>
<dbReference type="SUPFAM" id="SSF54928">
    <property type="entry name" value="RNA-binding domain, RBD"/>
    <property type="match status" value="1"/>
</dbReference>
<keyword evidence="4" id="KW-0687">Ribonucleoprotein</keyword>
<dbReference type="InterPro" id="IPR050886">
    <property type="entry name" value="RNA-binding_reg"/>
</dbReference>
<sequence>MWAPLHMRKIFVGGIDYTTTDESLREHFSNWGDVVDAVVMKDMTNNRYVM</sequence>
<dbReference type="PANTHER" id="PTHR48024">
    <property type="entry name" value="GEO13361P1-RELATED"/>
    <property type="match status" value="1"/>
</dbReference>
<evidence type="ECO:0000313" key="4">
    <source>
        <dbReference type="EMBL" id="MPC84019.1"/>
    </source>
</evidence>
<dbReference type="PANTHER" id="PTHR48024:SF56">
    <property type="entry name" value="HETEROGENEOUS NUCLEAR RIBONUCLEOPROTEIN A0"/>
    <property type="match status" value="1"/>
</dbReference>
<organism evidence="4 5">
    <name type="scientific">Portunus trituberculatus</name>
    <name type="common">Swimming crab</name>
    <name type="synonym">Neptunus trituberculatus</name>
    <dbReference type="NCBI Taxonomy" id="210409"/>
    <lineage>
        <taxon>Eukaryota</taxon>
        <taxon>Metazoa</taxon>
        <taxon>Ecdysozoa</taxon>
        <taxon>Arthropoda</taxon>
        <taxon>Crustacea</taxon>
        <taxon>Multicrustacea</taxon>
        <taxon>Malacostraca</taxon>
        <taxon>Eumalacostraca</taxon>
        <taxon>Eucarida</taxon>
        <taxon>Decapoda</taxon>
        <taxon>Pleocyemata</taxon>
        <taxon>Brachyura</taxon>
        <taxon>Eubrachyura</taxon>
        <taxon>Portunoidea</taxon>
        <taxon>Portunidae</taxon>
        <taxon>Portuninae</taxon>
        <taxon>Portunus</taxon>
    </lineage>
</organism>
<dbReference type="GO" id="GO:0003723">
    <property type="term" value="F:RNA binding"/>
    <property type="evidence" value="ECO:0007669"/>
    <property type="project" value="UniProtKB-UniRule"/>
</dbReference>
<proteinExistence type="predicted"/>
<dbReference type="Gene3D" id="3.30.70.330">
    <property type="match status" value="1"/>
</dbReference>
<dbReference type="AlphaFoldDB" id="A0A5B7IPJ0"/>
<dbReference type="OrthoDB" id="10032790at2759"/>
<evidence type="ECO:0000256" key="1">
    <source>
        <dbReference type="ARBA" id="ARBA00022884"/>
    </source>
</evidence>
<evidence type="ECO:0000256" key="2">
    <source>
        <dbReference type="PROSITE-ProRule" id="PRU00176"/>
    </source>
</evidence>
<dbReference type="InterPro" id="IPR000504">
    <property type="entry name" value="RRM_dom"/>
</dbReference>
<comment type="caution">
    <text evidence="4">The sequence shown here is derived from an EMBL/GenBank/DDBJ whole genome shotgun (WGS) entry which is preliminary data.</text>
</comment>
<keyword evidence="1 2" id="KW-0694">RNA-binding</keyword>
<dbReference type="GO" id="GO:1990904">
    <property type="term" value="C:ribonucleoprotein complex"/>
    <property type="evidence" value="ECO:0007669"/>
    <property type="project" value="UniProtKB-KW"/>
</dbReference>
<name>A0A5B7IPJ0_PORTR</name>
<accession>A0A5B7IPJ0</accession>
<keyword evidence="5" id="KW-1185">Reference proteome</keyword>